<feature type="transmembrane region" description="Helical" evidence="1">
    <location>
        <begin position="6"/>
        <end position="32"/>
    </location>
</feature>
<evidence type="ECO:0000313" key="3">
    <source>
        <dbReference type="Proteomes" id="UP001328107"/>
    </source>
</evidence>
<keyword evidence="1" id="KW-0812">Transmembrane</keyword>
<keyword evidence="1" id="KW-1133">Transmembrane helix</keyword>
<gene>
    <name evidence="2" type="ORF">PMAYCL1PPCAC_16549</name>
</gene>
<organism evidence="2 3">
    <name type="scientific">Pristionchus mayeri</name>
    <dbReference type="NCBI Taxonomy" id="1317129"/>
    <lineage>
        <taxon>Eukaryota</taxon>
        <taxon>Metazoa</taxon>
        <taxon>Ecdysozoa</taxon>
        <taxon>Nematoda</taxon>
        <taxon>Chromadorea</taxon>
        <taxon>Rhabditida</taxon>
        <taxon>Rhabditina</taxon>
        <taxon>Diplogasteromorpha</taxon>
        <taxon>Diplogasteroidea</taxon>
        <taxon>Neodiplogasteridae</taxon>
        <taxon>Pristionchus</taxon>
    </lineage>
</organism>
<evidence type="ECO:0000256" key="1">
    <source>
        <dbReference type="SAM" id="Phobius"/>
    </source>
</evidence>
<sequence>ATIPAIVLTFIGAFFWSCLIEIPFGNIEAIMLRSIMRQRHGRCYKNMENEQHYNDEILPQIQAKNM</sequence>
<protein>
    <submittedName>
        <fullName evidence="2">Uncharacterized protein</fullName>
    </submittedName>
</protein>
<dbReference type="Proteomes" id="UP001328107">
    <property type="component" value="Unassembled WGS sequence"/>
</dbReference>
<feature type="non-terminal residue" evidence="2">
    <location>
        <position position="1"/>
    </location>
</feature>
<keyword evidence="3" id="KW-1185">Reference proteome</keyword>
<comment type="caution">
    <text evidence="2">The sequence shown here is derived from an EMBL/GenBank/DDBJ whole genome shotgun (WGS) entry which is preliminary data.</text>
</comment>
<evidence type="ECO:0000313" key="2">
    <source>
        <dbReference type="EMBL" id="GMR46354.1"/>
    </source>
</evidence>
<accession>A0AAN5CL12</accession>
<proteinExistence type="predicted"/>
<name>A0AAN5CL12_9BILA</name>
<dbReference type="AlphaFoldDB" id="A0AAN5CL12"/>
<dbReference type="EMBL" id="BTRK01000004">
    <property type="protein sequence ID" value="GMR46354.1"/>
    <property type="molecule type" value="Genomic_DNA"/>
</dbReference>
<reference evidence="3" key="1">
    <citation type="submission" date="2022-10" db="EMBL/GenBank/DDBJ databases">
        <title>Genome assembly of Pristionchus species.</title>
        <authorList>
            <person name="Yoshida K."/>
            <person name="Sommer R.J."/>
        </authorList>
    </citation>
    <scope>NUCLEOTIDE SEQUENCE [LARGE SCALE GENOMIC DNA]</scope>
    <source>
        <strain evidence="3">RS5460</strain>
    </source>
</reference>
<keyword evidence="1" id="KW-0472">Membrane</keyword>